<accession>G5Q8J7</accession>
<name>G5Q8J7_SALMO</name>
<dbReference type="Proteomes" id="UP000003221">
    <property type="component" value="Unassembled WGS sequence"/>
</dbReference>
<dbReference type="EMBL" id="AFCS01001058">
    <property type="protein sequence ID" value="EHC74569.1"/>
    <property type="molecule type" value="Genomic_DNA"/>
</dbReference>
<proteinExistence type="predicted"/>
<evidence type="ECO:0000313" key="2">
    <source>
        <dbReference type="Proteomes" id="UP000003221"/>
    </source>
</evidence>
<reference evidence="1 2" key="1">
    <citation type="journal article" date="2011" name="BMC Genomics">
        <title>Genome sequencing reveals diversification of virulence factor content and possible host adaptation in distinct subpopulations of Salmonella enterica.</title>
        <authorList>
            <person name="den Bakker H.C."/>
            <person name="Moreno Switt A.I."/>
            <person name="Govoni G."/>
            <person name="Cummings C.A."/>
            <person name="Ranieri M.L."/>
            <person name="Degoricija L."/>
            <person name="Hoelzer K."/>
            <person name="Rodriguez-Rivera L.D."/>
            <person name="Brown S."/>
            <person name="Bolchacova E."/>
            <person name="Furtado M.R."/>
            <person name="Wiedmann M."/>
        </authorList>
    </citation>
    <scope>NUCLEOTIDE SEQUENCE [LARGE SCALE GENOMIC DNA]</scope>
    <source>
        <strain evidence="1 2">S5-403</strain>
    </source>
</reference>
<protein>
    <submittedName>
        <fullName evidence="1">Uncharacterized protein</fullName>
    </submittedName>
</protein>
<organism evidence="1 2">
    <name type="scientific">Salmonella enterica subsp. enterica serovar Montevideo str. S5-403</name>
    <dbReference type="NCBI Taxonomy" id="913242"/>
    <lineage>
        <taxon>Bacteria</taxon>
        <taxon>Pseudomonadati</taxon>
        <taxon>Pseudomonadota</taxon>
        <taxon>Gammaproteobacteria</taxon>
        <taxon>Enterobacterales</taxon>
        <taxon>Enterobacteriaceae</taxon>
        <taxon>Salmonella</taxon>
    </lineage>
</organism>
<sequence length="41" mass="4624">NIPAHRAKFFNKTHFYSPYAADVISLTNAKAFSIYGFCLAK</sequence>
<gene>
    <name evidence="1" type="ORF">LTSEMON_4702</name>
</gene>
<feature type="non-terminal residue" evidence="1">
    <location>
        <position position="1"/>
    </location>
</feature>
<evidence type="ECO:0000313" key="1">
    <source>
        <dbReference type="EMBL" id="EHC74569.1"/>
    </source>
</evidence>
<dbReference type="AlphaFoldDB" id="G5Q8J7"/>
<comment type="caution">
    <text evidence="1">The sequence shown here is derived from an EMBL/GenBank/DDBJ whole genome shotgun (WGS) entry which is preliminary data.</text>
</comment>